<keyword evidence="9" id="KW-0418">Kinase</keyword>
<evidence type="ECO:0000256" key="7">
    <source>
        <dbReference type="ARBA" id="ARBA00022679"/>
    </source>
</evidence>
<dbReference type="FunFam" id="3.30.63.10:FF:000005">
    <property type="entry name" value="Guanylate kinase"/>
    <property type="match status" value="1"/>
</dbReference>
<comment type="similarity">
    <text evidence="3">Belongs to the guanylate kinase family.</text>
</comment>
<evidence type="ECO:0000313" key="14">
    <source>
        <dbReference type="EMBL" id="GAG76057.1"/>
    </source>
</evidence>
<dbReference type="PROSITE" id="PS00856">
    <property type="entry name" value="GUANYLATE_KINASE_1"/>
    <property type="match status" value="1"/>
</dbReference>
<dbReference type="InterPro" id="IPR027417">
    <property type="entry name" value="P-loop_NTPase"/>
</dbReference>
<evidence type="ECO:0000256" key="11">
    <source>
        <dbReference type="ARBA" id="ARBA00030128"/>
    </source>
</evidence>
<evidence type="ECO:0000256" key="2">
    <source>
        <dbReference type="ARBA" id="ARBA00004496"/>
    </source>
</evidence>
<evidence type="ECO:0000256" key="5">
    <source>
        <dbReference type="ARBA" id="ARBA00016296"/>
    </source>
</evidence>
<gene>
    <name evidence="14" type="ORF">S01H4_27304</name>
</gene>
<comment type="catalytic activity">
    <reaction evidence="12">
        <text>GMP + ATP = GDP + ADP</text>
        <dbReference type="Rhea" id="RHEA:20780"/>
        <dbReference type="ChEBI" id="CHEBI:30616"/>
        <dbReference type="ChEBI" id="CHEBI:58115"/>
        <dbReference type="ChEBI" id="CHEBI:58189"/>
        <dbReference type="ChEBI" id="CHEBI:456216"/>
        <dbReference type="EC" id="2.7.4.8"/>
    </reaction>
</comment>
<sequence length="194" mass="22580">LENRYRILNKGRVIVVLGPSGVGKTTICKKILEHHPNVHFSISATSRSKRKEEKEGREYIFLSKKEFEGWIEKGLFIEYAEVHGNLYGTPREQLEENLKKGHHLLLDVDVQGALNLMKLYPDGLYFFIVPPDFVELKKRLLKRNTDGHAAISKRLENASEEFKYVDHFKYVIENRRLDDAVKEILSIIEKETKT</sequence>
<dbReference type="InterPro" id="IPR008145">
    <property type="entry name" value="GK/Ca_channel_bsu"/>
</dbReference>
<evidence type="ECO:0000256" key="3">
    <source>
        <dbReference type="ARBA" id="ARBA00005790"/>
    </source>
</evidence>
<evidence type="ECO:0000256" key="12">
    <source>
        <dbReference type="ARBA" id="ARBA00048594"/>
    </source>
</evidence>
<proteinExistence type="inferred from homology"/>
<dbReference type="EMBL" id="BART01013320">
    <property type="protein sequence ID" value="GAG76057.1"/>
    <property type="molecule type" value="Genomic_DNA"/>
</dbReference>
<dbReference type="CDD" id="cd00071">
    <property type="entry name" value="GMPK"/>
    <property type="match status" value="1"/>
</dbReference>
<evidence type="ECO:0000256" key="4">
    <source>
        <dbReference type="ARBA" id="ARBA00012961"/>
    </source>
</evidence>
<dbReference type="HAMAP" id="MF_00328">
    <property type="entry name" value="Guanylate_kinase"/>
    <property type="match status" value="1"/>
</dbReference>
<evidence type="ECO:0000256" key="1">
    <source>
        <dbReference type="ARBA" id="ARBA00003531"/>
    </source>
</evidence>
<comment type="subcellular location">
    <subcellularLocation>
        <location evidence="2">Cytoplasm</location>
    </subcellularLocation>
</comment>
<feature type="non-terminal residue" evidence="14">
    <location>
        <position position="1"/>
    </location>
</feature>
<evidence type="ECO:0000256" key="9">
    <source>
        <dbReference type="ARBA" id="ARBA00022777"/>
    </source>
</evidence>
<accession>X1B432</accession>
<evidence type="ECO:0000256" key="6">
    <source>
        <dbReference type="ARBA" id="ARBA00022490"/>
    </source>
</evidence>
<dbReference type="PANTHER" id="PTHR23117:SF13">
    <property type="entry name" value="GUANYLATE KINASE"/>
    <property type="match status" value="1"/>
</dbReference>
<dbReference type="PROSITE" id="PS50052">
    <property type="entry name" value="GUANYLATE_KINASE_2"/>
    <property type="match status" value="1"/>
</dbReference>
<dbReference type="InterPro" id="IPR008144">
    <property type="entry name" value="Guanylate_kin-like_dom"/>
</dbReference>
<dbReference type="GO" id="GO:0004385">
    <property type="term" value="F:GMP kinase activity"/>
    <property type="evidence" value="ECO:0007669"/>
    <property type="project" value="UniProtKB-EC"/>
</dbReference>
<dbReference type="SUPFAM" id="SSF52540">
    <property type="entry name" value="P-loop containing nucleoside triphosphate hydrolases"/>
    <property type="match status" value="1"/>
</dbReference>
<dbReference type="GO" id="GO:0005524">
    <property type="term" value="F:ATP binding"/>
    <property type="evidence" value="ECO:0007669"/>
    <property type="project" value="UniProtKB-KW"/>
</dbReference>
<dbReference type="Pfam" id="PF00625">
    <property type="entry name" value="Guanylate_kin"/>
    <property type="match status" value="1"/>
</dbReference>
<reference evidence="14" key="1">
    <citation type="journal article" date="2014" name="Front. Microbiol.">
        <title>High frequency of phylogenetically diverse reductive dehalogenase-homologous genes in deep subseafloor sedimentary metagenomes.</title>
        <authorList>
            <person name="Kawai M."/>
            <person name="Futagami T."/>
            <person name="Toyoda A."/>
            <person name="Takaki Y."/>
            <person name="Nishi S."/>
            <person name="Hori S."/>
            <person name="Arai W."/>
            <person name="Tsubouchi T."/>
            <person name="Morono Y."/>
            <person name="Uchiyama I."/>
            <person name="Ito T."/>
            <person name="Fujiyama A."/>
            <person name="Inagaki F."/>
            <person name="Takami H."/>
        </authorList>
    </citation>
    <scope>NUCLEOTIDE SEQUENCE</scope>
    <source>
        <strain evidence="14">Expedition CK06-06</strain>
    </source>
</reference>
<name>X1B432_9ZZZZ</name>
<organism evidence="14">
    <name type="scientific">marine sediment metagenome</name>
    <dbReference type="NCBI Taxonomy" id="412755"/>
    <lineage>
        <taxon>unclassified sequences</taxon>
        <taxon>metagenomes</taxon>
        <taxon>ecological metagenomes</taxon>
    </lineage>
</organism>
<feature type="domain" description="Guanylate kinase-like" evidence="13">
    <location>
        <begin position="11"/>
        <end position="189"/>
    </location>
</feature>
<dbReference type="NCBIfam" id="TIGR03263">
    <property type="entry name" value="guanyl_kin"/>
    <property type="match status" value="1"/>
</dbReference>
<keyword evidence="7" id="KW-0808">Transferase</keyword>
<dbReference type="Gene3D" id="3.30.63.10">
    <property type="entry name" value="Guanylate Kinase phosphate binding domain"/>
    <property type="match status" value="1"/>
</dbReference>
<keyword evidence="6" id="KW-0963">Cytoplasm</keyword>
<dbReference type="Gene3D" id="3.40.50.300">
    <property type="entry name" value="P-loop containing nucleotide triphosphate hydrolases"/>
    <property type="match status" value="1"/>
</dbReference>
<dbReference type="AlphaFoldDB" id="X1B432"/>
<dbReference type="InterPro" id="IPR017665">
    <property type="entry name" value="Guanylate_kinase"/>
</dbReference>
<comment type="caution">
    <text evidence="14">The sequence shown here is derived from an EMBL/GenBank/DDBJ whole genome shotgun (WGS) entry which is preliminary data.</text>
</comment>
<keyword evidence="10" id="KW-0067">ATP-binding</keyword>
<dbReference type="PANTHER" id="PTHR23117">
    <property type="entry name" value="GUANYLATE KINASE-RELATED"/>
    <property type="match status" value="1"/>
</dbReference>
<dbReference type="SMART" id="SM00072">
    <property type="entry name" value="GuKc"/>
    <property type="match status" value="1"/>
</dbReference>
<protein>
    <recommendedName>
        <fullName evidence="5">Guanylate kinase</fullName>
        <ecNumber evidence="4">2.7.4.8</ecNumber>
    </recommendedName>
    <alternativeName>
        <fullName evidence="11">GMP kinase</fullName>
    </alternativeName>
</protein>
<dbReference type="GO" id="GO:0005829">
    <property type="term" value="C:cytosol"/>
    <property type="evidence" value="ECO:0007669"/>
    <property type="project" value="TreeGrafter"/>
</dbReference>
<comment type="function">
    <text evidence="1">Essential for recycling GMP and indirectly, cGMP.</text>
</comment>
<dbReference type="InterPro" id="IPR020590">
    <property type="entry name" value="Guanylate_kinase_CS"/>
</dbReference>
<evidence type="ECO:0000259" key="13">
    <source>
        <dbReference type="PROSITE" id="PS50052"/>
    </source>
</evidence>
<dbReference type="EC" id="2.7.4.8" evidence="4"/>
<keyword evidence="8" id="KW-0547">Nucleotide-binding</keyword>
<evidence type="ECO:0000256" key="8">
    <source>
        <dbReference type="ARBA" id="ARBA00022741"/>
    </source>
</evidence>
<evidence type="ECO:0000256" key="10">
    <source>
        <dbReference type="ARBA" id="ARBA00022840"/>
    </source>
</evidence>